<dbReference type="PANTHER" id="PTHR13789:SF309">
    <property type="entry name" value="PUTATIVE (AFU_ORTHOLOGUE AFUA_6G14510)-RELATED"/>
    <property type="match status" value="1"/>
</dbReference>
<keyword evidence="4" id="KW-0560">Oxidoreductase</keyword>
<dbReference type="HOGENOM" id="CLU_009665_19_5_1"/>
<dbReference type="PANTHER" id="PTHR13789">
    <property type="entry name" value="MONOOXYGENASE"/>
    <property type="match status" value="1"/>
</dbReference>
<evidence type="ECO:0000256" key="2">
    <source>
        <dbReference type="ARBA" id="ARBA00022630"/>
    </source>
</evidence>
<comment type="similarity">
    <text evidence="1">Belongs to the paxM FAD-dependent monooxygenase family.</text>
</comment>
<name>A0A0D2D9M6_9EURO</name>
<dbReference type="GO" id="GO:0004497">
    <property type="term" value="F:monooxygenase activity"/>
    <property type="evidence" value="ECO:0007669"/>
    <property type="project" value="UniProtKB-KW"/>
</dbReference>
<organism evidence="7 8">
    <name type="scientific">Exophiala oligosperma</name>
    <dbReference type="NCBI Taxonomy" id="215243"/>
    <lineage>
        <taxon>Eukaryota</taxon>
        <taxon>Fungi</taxon>
        <taxon>Dikarya</taxon>
        <taxon>Ascomycota</taxon>
        <taxon>Pezizomycotina</taxon>
        <taxon>Eurotiomycetes</taxon>
        <taxon>Chaetothyriomycetidae</taxon>
        <taxon>Chaetothyriales</taxon>
        <taxon>Herpotrichiellaceae</taxon>
        <taxon>Exophiala</taxon>
    </lineage>
</organism>
<evidence type="ECO:0000313" key="7">
    <source>
        <dbReference type="EMBL" id="KIW39813.1"/>
    </source>
</evidence>
<dbReference type="InterPro" id="IPR002938">
    <property type="entry name" value="FAD-bd"/>
</dbReference>
<dbReference type="OrthoDB" id="16820at2759"/>
<sequence>MSNSTPDVAIIGAGLGGLALALSLHAHNIPCTLYETRPAPSADASKQISYFTPNGDGGYLALAPNALRVLDRLGAYEGVRDGGFNYDEIHMQSARSMKLIGTVRSHAEGKEGYRSVRVGRGLVRRILLDKAEERGVKIVFGAKLVDLKETKDGVDLQFGDETLVTATLVVGADGMHSKVRDAVEPGATPRYSGQTGVGGPVSTKQLGELKDGLHMPCMLLGRGNSFAFMPCTNDGGTVSVFATMQIPDRSREEWATFMHDKVTLKKLLTDRHSKGTEWPPAVVKACQEIDQNQISAWPTYRLPPLSKYTSGGGRVVIIGDAAHGIPPHAGQGAGMAFEDAATLADKIAAGRDGGLEPLLAEWQGHRMERIKRVIDLTAQSGAARRASPTVFHQVIKEWLMAAYLWWNDGASGMDWLYGYDTKAL</sequence>
<reference evidence="7 8" key="1">
    <citation type="submission" date="2015-01" db="EMBL/GenBank/DDBJ databases">
        <title>The Genome Sequence of Exophiala oligosperma CBS72588.</title>
        <authorList>
            <consortium name="The Broad Institute Genomics Platform"/>
            <person name="Cuomo C."/>
            <person name="de Hoog S."/>
            <person name="Gorbushina A."/>
            <person name="Stielow B."/>
            <person name="Teixiera M."/>
            <person name="Abouelleil A."/>
            <person name="Chapman S.B."/>
            <person name="Priest M."/>
            <person name="Young S.K."/>
            <person name="Wortman J."/>
            <person name="Nusbaum C."/>
            <person name="Birren B."/>
        </authorList>
    </citation>
    <scope>NUCLEOTIDE SEQUENCE [LARGE SCALE GENOMIC DNA]</scope>
    <source>
        <strain evidence="7 8">CBS 72588</strain>
    </source>
</reference>
<dbReference type="EMBL" id="KN847339">
    <property type="protein sequence ID" value="KIW39813.1"/>
    <property type="molecule type" value="Genomic_DNA"/>
</dbReference>
<proteinExistence type="inferred from homology"/>
<dbReference type="Proteomes" id="UP000053342">
    <property type="component" value="Unassembled WGS sequence"/>
</dbReference>
<dbReference type="Pfam" id="PF01494">
    <property type="entry name" value="FAD_binding_3"/>
    <property type="match status" value="1"/>
</dbReference>
<dbReference type="GeneID" id="27360471"/>
<keyword evidence="3" id="KW-0274">FAD</keyword>
<dbReference type="STRING" id="215243.A0A0D2D9M6"/>
<evidence type="ECO:0000313" key="8">
    <source>
        <dbReference type="Proteomes" id="UP000053342"/>
    </source>
</evidence>
<dbReference type="VEuPathDB" id="FungiDB:PV06_08397"/>
<keyword evidence="8" id="KW-1185">Reference proteome</keyword>
<dbReference type="PRINTS" id="PR00420">
    <property type="entry name" value="RNGMNOXGNASE"/>
</dbReference>
<feature type="domain" description="FAD-binding" evidence="6">
    <location>
        <begin position="7"/>
        <end position="375"/>
    </location>
</feature>
<accession>A0A0D2D9M6</accession>
<dbReference type="Gene3D" id="3.50.50.60">
    <property type="entry name" value="FAD/NAD(P)-binding domain"/>
    <property type="match status" value="1"/>
</dbReference>
<protein>
    <recommendedName>
        <fullName evidence="6">FAD-binding domain-containing protein</fullName>
    </recommendedName>
</protein>
<evidence type="ECO:0000256" key="1">
    <source>
        <dbReference type="ARBA" id="ARBA00007992"/>
    </source>
</evidence>
<evidence type="ECO:0000256" key="4">
    <source>
        <dbReference type="ARBA" id="ARBA00023002"/>
    </source>
</evidence>
<evidence type="ECO:0000256" key="3">
    <source>
        <dbReference type="ARBA" id="ARBA00022827"/>
    </source>
</evidence>
<evidence type="ECO:0000256" key="5">
    <source>
        <dbReference type="ARBA" id="ARBA00023033"/>
    </source>
</evidence>
<dbReference type="InterPro" id="IPR036188">
    <property type="entry name" value="FAD/NAD-bd_sf"/>
</dbReference>
<dbReference type="GO" id="GO:0071949">
    <property type="term" value="F:FAD binding"/>
    <property type="evidence" value="ECO:0007669"/>
    <property type="project" value="InterPro"/>
</dbReference>
<evidence type="ECO:0000259" key="6">
    <source>
        <dbReference type="Pfam" id="PF01494"/>
    </source>
</evidence>
<gene>
    <name evidence="7" type="ORF">PV06_08397</name>
</gene>
<dbReference type="AlphaFoldDB" id="A0A0D2D9M6"/>
<dbReference type="SUPFAM" id="SSF51905">
    <property type="entry name" value="FAD/NAD(P)-binding domain"/>
    <property type="match status" value="1"/>
</dbReference>
<keyword evidence="5" id="KW-0503">Monooxygenase</keyword>
<keyword evidence="2" id="KW-0285">Flavoprotein</keyword>
<dbReference type="InterPro" id="IPR050493">
    <property type="entry name" value="FAD-dep_Monooxygenase_BioMet"/>
</dbReference>
<dbReference type="RefSeq" id="XP_016260029.1">
    <property type="nucleotide sequence ID" value="XM_016409721.1"/>
</dbReference>